<dbReference type="EMBL" id="LEPB01000004">
    <property type="protein sequence ID" value="RCA11553.1"/>
    <property type="molecule type" value="Genomic_DNA"/>
</dbReference>
<evidence type="ECO:0000313" key="2">
    <source>
        <dbReference type="Proteomes" id="UP000252797"/>
    </source>
</evidence>
<reference evidence="1 2" key="1">
    <citation type="submission" date="2015-06" db="EMBL/GenBank/DDBJ databases">
        <title>The Genome Sequence of Enterococcus durans 4EA1.</title>
        <authorList>
            <consortium name="The Broad Institute Genomics Platform"/>
            <consortium name="The Broad Institute Genome Sequencing Center for Infectious Disease"/>
            <person name="Earl A.M."/>
            <person name="Van Tyne D."/>
            <person name="Lebreton F."/>
            <person name="Saavedra J.T."/>
            <person name="Gilmore M.S."/>
            <person name="Manson Mcguire A."/>
            <person name="Clock S."/>
            <person name="Crupain M."/>
            <person name="Rangan U."/>
            <person name="Young S."/>
            <person name="Abouelleil A."/>
            <person name="Cao P."/>
            <person name="Chapman S.B."/>
            <person name="Griggs A."/>
            <person name="Priest M."/>
            <person name="Shea T."/>
            <person name="Wortman J."/>
            <person name="Nusbaum C."/>
            <person name="Birren B."/>
        </authorList>
    </citation>
    <scope>NUCLEOTIDE SEQUENCE [LARGE SCALE GENOMIC DNA]</scope>
    <source>
        <strain evidence="1 2">4EA1</strain>
    </source>
</reference>
<dbReference type="Pfam" id="PF01527">
    <property type="entry name" value="HTH_Tnp_1"/>
    <property type="match status" value="1"/>
</dbReference>
<comment type="caution">
    <text evidence="1">The sequence shown here is derived from an EMBL/GenBank/DDBJ whole genome shotgun (WGS) entry which is preliminary data.</text>
</comment>
<dbReference type="GO" id="GO:0006313">
    <property type="term" value="P:DNA transposition"/>
    <property type="evidence" value="ECO:0007669"/>
    <property type="project" value="InterPro"/>
</dbReference>
<protein>
    <recommendedName>
        <fullName evidence="3">Transposase</fullName>
    </recommendedName>
</protein>
<proteinExistence type="predicted"/>
<dbReference type="Proteomes" id="UP000252797">
    <property type="component" value="Unassembled WGS sequence"/>
</dbReference>
<gene>
    <name evidence="1" type="ORF">EA71_02318</name>
</gene>
<dbReference type="SUPFAM" id="SSF48295">
    <property type="entry name" value="TrpR-like"/>
    <property type="match status" value="1"/>
</dbReference>
<accession>A0A367CIR0</accession>
<dbReference type="InterPro" id="IPR052057">
    <property type="entry name" value="IS150/IS1296_orfA-like"/>
</dbReference>
<dbReference type="InterPro" id="IPR002514">
    <property type="entry name" value="Transposase_8"/>
</dbReference>
<name>A0A367CIR0_9ENTE</name>
<evidence type="ECO:0008006" key="3">
    <source>
        <dbReference type="Google" id="ProtNLM"/>
    </source>
</evidence>
<sequence length="149" mass="17862">MAKNSFEFKLAIVQEYHEGKRWIRILSKKTWGELKKQVHGWINAYREFGEEWLLRKRKKQSYSFQFKIDAIELYQTSDPSYREVANHLGINQPALVVNWMEIFRSKGLDRLSKMKGCSSILSRKEVKEEISKLMPEEHNCIKELRKLRK</sequence>
<organism evidence="1 2">
    <name type="scientific">Enterococcus durans</name>
    <dbReference type="NCBI Taxonomy" id="53345"/>
    <lineage>
        <taxon>Bacteria</taxon>
        <taxon>Bacillati</taxon>
        <taxon>Bacillota</taxon>
        <taxon>Bacilli</taxon>
        <taxon>Lactobacillales</taxon>
        <taxon>Enterococcaceae</taxon>
        <taxon>Enterococcus</taxon>
    </lineage>
</organism>
<dbReference type="PANTHER" id="PTHR33795:SF1">
    <property type="entry name" value="INSERTION ELEMENT IS150 PROTEIN INSJ"/>
    <property type="match status" value="1"/>
</dbReference>
<dbReference type="GO" id="GO:0004803">
    <property type="term" value="F:transposase activity"/>
    <property type="evidence" value="ECO:0007669"/>
    <property type="project" value="InterPro"/>
</dbReference>
<evidence type="ECO:0000313" key="1">
    <source>
        <dbReference type="EMBL" id="RCA11553.1"/>
    </source>
</evidence>
<dbReference type="Gene3D" id="1.10.10.60">
    <property type="entry name" value="Homeodomain-like"/>
    <property type="match status" value="1"/>
</dbReference>
<dbReference type="RefSeq" id="WP_113846170.1">
    <property type="nucleotide sequence ID" value="NZ_JADPAK010000003.1"/>
</dbReference>
<dbReference type="InterPro" id="IPR010921">
    <property type="entry name" value="Trp_repressor/repl_initiator"/>
</dbReference>
<dbReference type="GO" id="GO:0043565">
    <property type="term" value="F:sequence-specific DNA binding"/>
    <property type="evidence" value="ECO:0007669"/>
    <property type="project" value="InterPro"/>
</dbReference>
<dbReference type="PANTHER" id="PTHR33795">
    <property type="entry name" value="INSERTION ELEMENT IS150 PROTEIN INSJ"/>
    <property type="match status" value="1"/>
</dbReference>
<dbReference type="AlphaFoldDB" id="A0A367CIR0"/>